<protein>
    <submittedName>
        <fullName evidence="1">Alpha-1,2-mannosidase family protein</fullName>
    </submittedName>
</protein>
<proteinExistence type="predicted"/>
<accession>M3J1M5</accession>
<evidence type="ECO:0000313" key="1">
    <source>
        <dbReference type="EMBL" id="EMG45768.1"/>
    </source>
</evidence>
<sequence length="89" mass="9821">MLNVLNSSEPSSLPFMSLAISAESHRIKNLLNLTRTVNSIKCCWIVRYLISGSGWFNNSSDTFVTINVLVGCRVIFNIGGGIENDIDDK</sequence>
<keyword evidence="2" id="KW-1185">Reference proteome</keyword>
<evidence type="ECO:0000313" key="2">
    <source>
        <dbReference type="Proteomes" id="UP000011777"/>
    </source>
</evidence>
<dbReference type="AlphaFoldDB" id="M3J1M5"/>
<organism evidence="1 2">
    <name type="scientific">Candida maltosa (strain Xu316)</name>
    <name type="common">Yeast</name>
    <dbReference type="NCBI Taxonomy" id="1245528"/>
    <lineage>
        <taxon>Eukaryota</taxon>
        <taxon>Fungi</taxon>
        <taxon>Dikarya</taxon>
        <taxon>Ascomycota</taxon>
        <taxon>Saccharomycotina</taxon>
        <taxon>Pichiomycetes</taxon>
        <taxon>Debaryomycetaceae</taxon>
        <taxon>Candida/Lodderomyces clade</taxon>
        <taxon>Candida</taxon>
    </lineage>
</organism>
<dbReference type="HOGENOM" id="CLU_2454496_0_0_1"/>
<dbReference type="EMBL" id="AOGT01002331">
    <property type="protein sequence ID" value="EMG45768.1"/>
    <property type="molecule type" value="Genomic_DNA"/>
</dbReference>
<dbReference type="Proteomes" id="UP000011777">
    <property type="component" value="Unassembled WGS sequence"/>
</dbReference>
<gene>
    <name evidence="1" type="ORF">G210_4022</name>
</gene>
<reference evidence="1 2" key="1">
    <citation type="submission" date="2013-02" db="EMBL/GenBank/DDBJ databases">
        <title>Genome sequence of Candida maltosa Xu316, a potential industrial strain for xylitol and ethanol production.</title>
        <authorList>
            <person name="Yu J."/>
            <person name="Wang Q."/>
            <person name="Geng X."/>
            <person name="Bao W."/>
            <person name="He P."/>
            <person name="Cai J."/>
        </authorList>
    </citation>
    <scope>NUCLEOTIDE SEQUENCE [LARGE SCALE GENOMIC DNA]</scope>
    <source>
        <strain evidence="2">Xu316</strain>
    </source>
</reference>
<name>M3J1M5_CANMX</name>
<comment type="caution">
    <text evidence="1">The sequence shown here is derived from an EMBL/GenBank/DDBJ whole genome shotgun (WGS) entry which is preliminary data.</text>
</comment>